<dbReference type="EMBL" id="MNPL01002702">
    <property type="protein sequence ID" value="OQR78042.1"/>
    <property type="molecule type" value="Genomic_DNA"/>
</dbReference>
<evidence type="ECO:0000313" key="1">
    <source>
        <dbReference type="EMBL" id="OQR78042.1"/>
    </source>
</evidence>
<reference evidence="1 2" key="1">
    <citation type="journal article" date="2017" name="Gigascience">
        <title>Draft genome of the honey bee ectoparasitic mite, Tropilaelaps mercedesae, is shaped by the parasitic life history.</title>
        <authorList>
            <person name="Dong X."/>
            <person name="Armstrong S.D."/>
            <person name="Xia D."/>
            <person name="Makepeace B.L."/>
            <person name="Darby A.C."/>
            <person name="Kadowaki T."/>
        </authorList>
    </citation>
    <scope>NUCLEOTIDE SEQUENCE [LARGE SCALE GENOMIC DNA]</scope>
    <source>
        <strain evidence="1">Wuxi-XJTLU</strain>
    </source>
</reference>
<dbReference type="AlphaFoldDB" id="A0A1V9XX84"/>
<gene>
    <name evidence="1" type="ORF">BIW11_06672</name>
</gene>
<accession>A0A1V9XX84</accession>
<keyword evidence="2" id="KW-1185">Reference proteome</keyword>
<organism evidence="1 2">
    <name type="scientific">Tropilaelaps mercedesae</name>
    <dbReference type="NCBI Taxonomy" id="418985"/>
    <lineage>
        <taxon>Eukaryota</taxon>
        <taxon>Metazoa</taxon>
        <taxon>Ecdysozoa</taxon>
        <taxon>Arthropoda</taxon>
        <taxon>Chelicerata</taxon>
        <taxon>Arachnida</taxon>
        <taxon>Acari</taxon>
        <taxon>Parasitiformes</taxon>
        <taxon>Mesostigmata</taxon>
        <taxon>Gamasina</taxon>
        <taxon>Dermanyssoidea</taxon>
        <taxon>Laelapidae</taxon>
        <taxon>Tropilaelaps</taxon>
    </lineage>
</organism>
<dbReference type="InParanoid" id="A0A1V9XX84"/>
<evidence type="ECO:0000313" key="2">
    <source>
        <dbReference type="Proteomes" id="UP000192247"/>
    </source>
</evidence>
<dbReference type="Proteomes" id="UP000192247">
    <property type="component" value="Unassembled WGS sequence"/>
</dbReference>
<comment type="caution">
    <text evidence="1">The sequence shown here is derived from an EMBL/GenBank/DDBJ whole genome shotgun (WGS) entry which is preliminary data.</text>
</comment>
<sequence>MECVGISVSMRRVTARTGCRVSLLWNHQLTLCIAKIQCIASREVSTLDWWTFFNNIFRLNSFHHDAAQQSRSNRQSIFNAVLY</sequence>
<proteinExistence type="predicted"/>
<feature type="non-terminal residue" evidence="1">
    <location>
        <position position="83"/>
    </location>
</feature>
<protein>
    <submittedName>
        <fullName evidence="1">Uncharacterized protein</fullName>
    </submittedName>
</protein>
<name>A0A1V9XX84_9ACAR</name>